<comment type="subunit">
    <text evidence="5">Heterooligomer composed of large and small subunits.</text>
</comment>
<evidence type="ECO:0000256" key="4">
    <source>
        <dbReference type="ARBA" id="ARBA00022839"/>
    </source>
</evidence>
<dbReference type="HAMAP" id="MF_00378">
    <property type="entry name" value="Exonuc_7_L"/>
    <property type="match status" value="1"/>
</dbReference>
<dbReference type="InterPro" id="IPR020579">
    <property type="entry name" value="Exonuc_VII_lsu_C"/>
</dbReference>
<feature type="domain" description="Exonuclease VII large subunit C-terminal" evidence="7">
    <location>
        <begin position="141"/>
        <end position="363"/>
    </location>
</feature>
<evidence type="ECO:0000259" key="7">
    <source>
        <dbReference type="Pfam" id="PF02601"/>
    </source>
</evidence>
<dbReference type="AlphaFoldDB" id="A0A4R5A745"/>
<dbReference type="PANTHER" id="PTHR30008:SF0">
    <property type="entry name" value="EXODEOXYRIBONUCLEASE 7 LARGE SUBUNIT"/>
    <property type="match status" value="1"/>
</dbReference>
<dbReference type="PANTHER" id="PTHR30008">
    <property type="entry name" value="EXODEOXYRIBONUCLEASE 7 LARGE SUBUNIT"/>
    <property type="match status" value="1"/>
</dbReference>
<comment type="caution">
    <text evidence="9">The sequence shown here is derived from an EMBL/GenBank/DDBJ whole genome shotgun (WGS) entry which is preliminary data.</text>
</comment>
<comment type="catalytic activity">
    <reaction evidence="5 6">
        <text>Exonucleolytic cleavage in either 5'- to 3'- or 3'- to 5'-direction to yield nucleoside 5'-phosphates.</text>
        <dbReference type="EC" id="3.1.11.6"/>
    </reaction>
</comment>
<organism evidence="9 10">
    <name type="scientific">Jiangella aurantiaca</name>
    <dbReference type="NCBI Taxonomy" id="2530373"/>
    <lineage>
        <taxon>Bacteria</taxon>
        <taxon>Bacillati</taxon>
        <taxon>Actinomycetota</taxon>
        <taxon>Actinomycetes</taxon>
        <taxon>Jiangellales</taxon>
        <taxon>Jiangellaceae</taxon>
        <taxon>Jiangella</taxon>
    </lineage>
</organism>
<evidence type="ECO:0000256" key="2">
    <source>
        <dbReference type="ARBA" id="ARBA00022722"/>
    </source>
</evidence>
<dbReference type="CDD" id="cd04489">
    <property type="entry name" value="ExoVII_LU_OBF"/>
    <property type="match status" value="1"/>
</dbReference>
<evidence type="ECO:0000256" key="1">
    <source>
        <dbReference type="ARBA" id="ARBA00022490"/>
    </source>
</evidence>
<dbReference type="GO" id="GO:0009318">
    <property type="term" value="C:exodeoxyribonuclease VII complex"/>
    <property type="evidence" value="ECO:0007669"/>
    <property type="project" value="UniProtKB-UniRule"/>
</dbReference>
<dbReference type="Pfam" id="PF13742">
    <property type="entry name" value="tRNA_anti_2"/>
    <property type="match status" value="1"/>
</dbReference>
<dbReference type="EMBL" id="SMLB01000037">
    <property type="protein sequence ID" value="TDD66619.1"/>
    <property type="molecule type" value="Genomic_DNA"/>
</dbReference>
<comment type="function">
    <text evidence="5">Bidirectionally degrades single-stranded DNA into large acid-insoluble oligonucleotides, which are then degraded further into small acid-soluble oligonucleotides.</text>
</comment>
<dbReference type="GO" id="GO:0006308">
    <property type="term" value="P:DNA catabolic process"/>
    <property type="evidence" value="ECO:0007669"/>
    <property type="project" value="UniProtKB-UniRule"/>
</dbReference>
<dbReference type="GO" id="GO:0003676">
    <property type="term" value="F:nucleic acid binding"/>
    <property type="evidence" value="ECO:0007669"/>
    <property type="project" value="InterPro"/>
</dbReference>
<gene>
    <name evidence="5" type="primary">xseA</name>
    <name evidence="9" type="ORF">E1262_21660</name>
</gene>
<comment type="similarity">
    <text evidence="5 6">Belongs to the XseA family.</text>
</comment>
<reference evidence="9 10" key="1">
    <citation type="submission" date="2019-02" db="EMBL/GenBank/DDBJ databases">
        <title>Draft genome sequences of novel Actinobacteria.</title>
        <authorList>
            <person name="Sahin N."/>
            <person name="Ay H."/>
            <person name="Saygin H."/>
        </authorList>
    </citation>
    <scope>NUCLEOTIDE SEQUENCE [LARGE SCALE GENOMIC DNA]</scope>
    <source>
        <strain evidence="9 10">8K307</strain>
    </source>
</reference>
<dbReference type="Proteomes" id="UP000295217">
    <property type="component" value="Unassembled WGS sequence"/>
</dbReference>
<keyword evidence="2 5" id="KW-0540">Nuclease</keyword>
<keyword evidence="1 5" id="KW-0963">Cytoplasm</keyword>
<sequence>MGESETGGTVPIVALDTSPEKPAPVRVISQLIGQWVARLGPVWVEGQVAQYSRRPGTSTAFLTLRDPHAEVSLTVTCPVGLLDALEVPLADGARVVVHAKPSWYFTRGTLSLAADQLRTVGLGDLLARIERLRKILATEGVFADARKRPLPFLPRVVGLICGRDSKAEHDVLENARRRWPGVRFRVEPVAVQGLNAVGQVMDALRVLDRDPEVDVVIIARGGGSVEDLLPFSDEALVRAVAAATTPVVSAIGHEADTPLLDLVADVRASTPTDAAKRVVPDVAEEADRVARARERIRSAVRHRLDRERHGLDSLRSRPALADPHHGLRLRGQEVDALVQRARRTVRHALERAAVEVDHTRARIRALSPAATLERGYAVVQKDDGTVVRQPADVAAGDHVRLLVAGGEIGATIDATGERAAP</sequence>
<protein>
    <recommendedName>
        <fullName evidence="5">Exodeoxyribonuclease 7 large subunit</fullName>
        <ecNumber evidence="5">3.1.11.6</ecNumber>
    </recommendedName>
    <alternativeName>
        <fullName evidence="5">Exodeoxyribonuclease VII large subunit</fullName>
        <shortName evidence="5">Exonuclease VII large subunit</shortName>
    </alternativeName>
</protein>
<keyword evidence="10" id="KW-1185">Reference proteome</keyword>
<dbReference type="EC" id="3.1.11.6" evidence="5"/>
<feature type="domain" description="OB-fold nucleic acid binding" evidence="8">
    <location>
        <begin position="25"/>
        <end position="117"/>
    </location>
</feature>
<dbReference type="NCBIfam" id="TIGR00237">
    <property type="entry name" value="xseA"/>
    <property type="match status" value="1"/>
</dbReference>
<evidence type="ECO:0000259" key="8">
    <source>
        <dbReference type="Pfam" id="PF13742"/>
    </source>
</evidence>
<dbReference type="Pfam" id="PF02601">
    <property type="entry name" value="Exonuc_VII_L"/>
    <property type="match status" value="1"/>
</dbReference>
<dbReference type="InterPro" id="IPR003753">
    <property type="entry name" value="Exonuc_VII_L"/>
</dbReference>
<evidence type="ECO:0000256" key="5">
    <source>
        <dbReference type="HAMAP-Rule" id="MF_00378"/>
    </source>
</evidence>
<dbReference type="OrthoDB" id="9802795at2"/>
<dbReference type="GO" id="GO:0008855">
    <property type="term" value="F:exodeoxyribonuclease VII activity"/>
    <property type="evidence" value="ECO:0007669"/>
    <property type="project" value="UniProtKB-UniRule"/>
</dbReference>
<comment type="subcellular location">
    <subcellularLocation>
        <location evidence="5 6">Cytoplasm</location>
    </subcellularLocation>
</comment>
<name>A0A4R5A745_9ACTN</name>
<proteinExistence type="inferred from homology"/>
<evidence type="ECO:0000313" key="9">
    <source>
        <dbReference type="EMBL" id="TDD66619.1"/>
    </source>
</evidence>
<evidence type="ECO:0000313" key="10">
    <source>
        <dbReference type="Proteomes" id="UP000295217"/>
    </source>
</evidence>
<keyword evidence="3 5" id="KW-0378">Hydrolase</keyword>
<keyword evidence="4 5" id="KW-0269">Exonuclease</keyword>
<accession>A0A4R5A745</accession>
<evidence type="ECO:0000256" key="6">
    <source>
        <dbReference type="RuleBase" id="RU004355"/>
    </source>
</evidence>
<dbReference type="InterPro" id="IPR025824">
    <property type="entry name" value="OB-fold_nuc-bd_dom"/>
</dbReference>
<evidence type="ECO:0000256" key="3">
    <source>
        <dbReference type="ARBA" id="ARBA00022801"/>
    </source>
</evidence>
<dbReference type="GO" id="GO:0005737">
    <property type="term" value="C:cytoplasm"/>
    <property type="evidence" value="ECO:0007669"/>
    <property type="project" value="UniProtKB-SubCell"/>
</dbReference>